<keyword evidence="2" id="KW-1185">Reference proteome</keyword>
<accession>A0AAD1T761</accession>
<name>A0AAD1T761_PELCU</name>
<evidence type="ECO:0000313" key="1">
    <source>
        <dbReference type="EMBL" id="CAH2318988.1"/>
    </source>
</evidence>
<dbReference type="AlphaFoldDB" id="A0AAD1T761"/>
<gene>
    <name evidence="1" type="ORF">PECUL_23A010772</name>
</gene>
<dbReference type="Proteomes" id="UP001295444">
    <property type="component" value="Chromosome 10"/>
</dbReference>
<reference evidence="1" key="1">
    <citation type="submission" date="2022-03" db="EMBL/GenBank/DDBJ databases">
        <authorList>
            <person name="Alioto T."/>
            <person name="Alioto T."/>
            <person name="Gomez Garrido J."/>
        </authorList>
    </citation>
    <scope>NUCLEOTIDE SEQUENCE</scope>
</reference>
<protein>
    <submittedName>
        <fullName evidence="1">Uncharacterized protein</fullName>
    </submittedName>
</protein>
<proteinExistence type="predicted"/>
<organism evidence="1 2">
    <name type="scientific">Pelobates cultripes</name>
    <name type="common">Western spadefoot toad</name>
    <dbReference type="NCBI Taxonomy" id="61616"/>
    <lineage>
        <taxon>Eukaryota</taxon>
        <taxon>Metazoa</taxon>
        <taxon>Chordata</taxon>
        <taxon>Craniata</taxon>
        <taxon>Vertebrata</taxon>
        <taxon>Euteleostomi</taxon>
        <taxon>Amphibia</taxon>
        <taxon>Batrachia</taxon>
        <taxon>Anura</taxon>
        <taxon>Pelobatoidea</taxon>
        <taxon>Pelobatidae</taxon>
        <taxon>Pelobates</taxon>
    </lineage>
</organism>
<dbReference type="EMBL" id="OW240921">
    <property type="protein sequence ID" value="CAH2318988.1"/>
    <property type="molecule type" value="Genomic_DNA"/>
</dbReference>
<evidence type="ECO:0000313" key="2">
    <source>
        <dbReference type="Proteomes" id="UP001295444"/>
    </source>
</evidence>
<sequence length="66" mass="7308">MPASKASRCLLFCRCHPEAPPRGYDSYHLPLKPAPVDHAWGTLTYPPLNYRTKTYGAAASQDAHLP</sequence>